<evidence type="ECO:0000313" key="3">
    <source>
        <dbReference type="Proteomes" id="UP001605036"/>
    </source>
</evidence>
<evidence type="ECO:0000313" key="2">
    <source>
        <dbReference type="EMBL" id="KAL2635503.1"/>
    </source>
</evidence>
<name>A0ABD1YXR8_9MARC</name>
<organism evidence="2 3">
    <name type="scientific">Riccia fluitans</name>
    <dbReference type="NCBI Taxonomy" id="41844"/>
    <lineage>
        <taxon>Eukaryota</taxon>
        <taxon>Viridiplantae</taxon>
        <taxon>Streptophyta</taxon>
        <taxon>Embryophyta</taxon>
        <taxon>Marchantiophyta</taxon>
        <taxon>Marchantiopsida</taxon>
        <taxon>Marchantiidae</taxon>
        <taxon>Marchantiales</taxon>
        <taxon>Ricciaceae</taxon>
        <taxon>Riccia</taxon>
    </lineage>
</organism>
<proteinExistence type="predicted"/>
<evidence type="ECO:0000256" key="1">
    <source>
        <dbReference type="SAM" id="MobiDB-lite"/>
    </source>
</evidence>
<feature type="compositionally biased region" description="Polar residues" evidence="1">
    <location>
        <begin position="8"/>
        <end position="17"/>
    </location>
</feature>
<comment type="caution">
    <text evidence="2">The sequence shown here is derived from an EMBL/GenBank/DDBJ whole genome shotgun (WGS) entry which is preliminary data.</text>
</comment>
<feature type="region of interest" description="Disordered" evidence="1">
    <location>
        <begin position="61"/>
        <end position="86"/>
    </location>
</feature>
<dbReference type="EMBL" id="JBHFFA010000003">
    <property type="protein sequence ID" value="KAL2635503.1"/>
    <property type="molecule type" value="Genomic_DNA"/>
</dbReference>
<reference evidence="2 3" key="1">
    <citation type="submission" date="2024-09" db="EMBL/GenBank/DDBJ databases">
        <title>Chromosome-scale assembly of Riccia fluitans.</title>
        <authorList>
            <person name="Paukszto L."/>
            <person name="Sawicki J."/>
            <person name="Karawczyk K."/>
            <person name="Piernik-Szablinska J."/>
            <person name="Szczecinska M."/>
            <person name="Mazdziarz M."/>
        </authorList>
    </citation>
    <scope>NUCLEOTIDE SEQUENCE [LARGE SCALE GENOMIC DNA]</scope>
    <source>
        <strain evidence="2">Rf_01</strain>
        <tissue evidence="2">Aerial parts of the thallus</tissue>
    </source>
</reference>
<feature type="region of interest" description="Disordered" evidence="1">
    <location>
        <begin position="1"/>
        <end position="30"/>
    </location>
</feature>
<keyword evidence="3" id="KW-1185">Reference proteome</keyword>
<dbReference type="Proteomes" id="UP001605036">
    <property type="component" value="Unassembled WGS sequence"/>
</dbReference>
<dbReference type="AlphaFoldDB" id="A0ABD1YXR8"/>
<gene>
    <name evidence="2" type="ORF">R1flu_006982</name>
</gene>
<accession>A0ABD1YXR8</accession>
<protein>
    <submittedName>
        <fullName evidence="2">Uncharacterized protein</fullName>
    </submittedName>
</protein>
<sequence length="86" mass="9337">MKELNQLIAGTQPTTVPGTRGIEADSDTTPATELSIACPNYSPMRRPACEHPDERFVHLASGTSFKELTTEANPNSPRQNAQQELA</sequence>